<evidence type="ECO:0000313" key="2">
    <source>
        <dbReference type="EMBL" id="WXA13240.1"/>
    </source>
</evidence>
<evidence type="ECO:0000313" key="3">
    <source>
        <dbReference type="Proteomes" id="UP001368318"/>
    </source>
</evidence>
<protein>
    <submittedName>
        <fullName evidence="2">Uncharacterized protein</fullName>
    </submittedName>
</protein>
<dbReference type="AlphaFoldDB" id="A0AAU6P725"/>
<sequence>MRTIMQDEPLIFEKKGFPSIRVFDKHFEIKAIDFWEYRTFKYSDIKEVIYYNPNDKLWNKLYILTSLTAQIFSKNDPWILKVIKNNGGDWTYKTCCKPNSDFRKIINLIKTKLNN</sequence>
<organism evidence="2">
    <name type="scientific">Mangrovimonas cancribranchiae</name>
    <dbReference type="NCBI Taxonomy" id="3080055"/>
    <lineage>
        <taxon>Bacteria</taxon>
        <taxon>Pseudomonadati</taxon>
        <taxon>Bacteroidota</taxon>
        <taxon>Flavobacteriia</taxon>
        <taxon>Flavobacteriales</taxon>
        <taxon>Flavobacteriaceae</taxon>
        <taxon>Mangrovimonas</taxon>
    </lineage>
</organism>
<accession>A0AAU6P725</accession>
<dbReference type="RefSeq" id="WP_338732426.1">
    <property type="nucleotide sequence ID" value="NZ_CP136924.1"/>
</dbReference>
<dbReference type="EMBL" id="CP136924">
    <property type="protein sequence ID" value="WXA01600.1"/>
    <property type="molecule type" value="Genomic_DNA"/>
</dbReference>
<reference evidence="2 3" key="1">
    <citation type="submission" date="2023-10" db="EMBL/GenBank/DDBJ databases">
        <title>Culture-based analysis of two novel bacteria associated with mangrove crab gills.</title>
        <authorList>
            <person name="Yang X."/>
            <person name="Garuglieri E."/>
            <person name="Van Goethem M.W."/>
            <person name="Fusi M."/>
            <person name="Marasco R."/>
            <person name="Daffonchio D.G."/>
        </authorList>
    </citation>
    <scope>NUCLEOTIDE SEQUENCE</scope>
    <source>
        <strain evidence="2">UG2-1</strain>
        <strain evidence="1">UG2-2</strain>
        <strain evidence="3">UG2_2</strain>
    </source>
</reference>
<proteinExistence type="predicted"/>
<name>A0AAU6P725_9FLAO</name>
<dbReference type="Proteomes" id="UP001368318">
    <property type="component" value="Chromosome"/>
</dbReference>
<dbReference type="KEGG" id="mcaa:R3L15_14090"/>
<evidence type="ECO:0000313" key="1">
    <source>
        <dbReference type="EMBL" id="WXA01600.1"/>
    </source>
</evidence>
<keyword evidence="3" id="KW-1185">Reference proteome</keyword>
<gene>
    <name evidence="2" type="ORF">R3L15_14090</name>
    <name evidence="1" type="ORF">R3L16_07500</name>
</gene>
<dbReference type="EMBL" id="CP136925">
    <property type="protein sequence ID" value="WXA13240.1"/>
    <property type="molecule type" value="Genomic_DNA"/>
</dbReference>